<feature type="domain" description="Helicase ATP-binding" evidence="13">
    <location>
        <begin position="463"/>
        <end position="658"/>
    </location>
</feature>
<evidence type="ECO:0000256" key="10">
    <source>
        <dbReference type="PROSITE-ProRule" id="PRU00552"/>
    </source>
</evidence>
<dbReference type="SMART" id="SM00487">
    <property type="entry name" value="DEXDc"/>
    <property type="match status" value="1"/>
</dbReference>
<evidence type="ECO:0000256" key="5">
    <source>
        <dbReference type="ARBA" id="ARBA00022806"/>
    </source>
</evidence>
<dbReference type="Proteomes" id="UP001244341">
    <property type="component" value="Chromosome 15b"/>
</dbReference>
<name>A0ABY8UNS1_TETOB</name>
<evidence type="ECO:0000259" key="14">
    <source>
        <dbReference type="PROSITE" id="PS51194"/>
    </source>
</evidence>
<feature type="coiled-coil region" evidence="11">
    <location>
        <begin position="202"/>
        <end position="268"/>
    </location>
</feature>
<evidence type="ECO:0000256" key="12">
    <source>
        <dbReference type="SAM" id="MobiDB-lite"/>
    </source>
</evidence>
<dbReference type="SUPFAM" id="SSF52540">
    <property type="entry name" value="P-loop containing nucleoside triphosphate hydrolases"/>
    <property type="match status" value="1"/>
</dbReference>
<comment type="similarity">
    <text evidence="8">Belongs to the DEAD box helicase family. DDX23/PRP28 subfamily.</text>
</comment>
<dbReference type="CDD" id="cd17945">
    <property type="entry name" value="DEADc_DDX23"/>
    <property type="match status" value="1"/>
</dbReference>
<feature type="region of interest" description="Disordered" evidence="12">
    <location>
        <begin position="1"/>
        <end position="185"/>
    </location>
</feature>
<keyword evidence="3" id="KW-0547">Nucleotide-binding</keyword>
<dbReference type="InterPro" id="IPR011545">
    <property type="entry name" value="DEAD/DEAH_box_helicase_dom"/>
</dbReference>
<evidence type="ECO:0000256" key="8">
    <source>
        <dbReference type="ARBA" id="ARBA00037954"/>
    </source>
</evidence>
<keyword evidence="5" id="KW-0347">Helicase</keyword>
<feature type="domain" description="Helicase C-terminal" evidence="14">
    <location>
        <begin position="685"/>
        <end position="829"/>
    </location>
</feature>
<dbReference type="PROSITE" id="PS51195">
    <property type="entry name" value="Q_MOTIF"/>
    <property type="match status" value="1"/>
</dbReference>
<sequence>MGRSPSPGRDRKRSYADEDRSERGSKRAREDDRREDTRDRYAEDGRRDRERGRSDHDSRNKDSRDRARDLDRGRERDERRRERSRSRSRDRRRRSRSIDRSRDREPARERERDRGLGYADRQRDRERRRDSSSDRPPRASGGSRQQQQQQAEDEEGEQQQRPSSGDAGAANGKAAKAEPLSLEELLKKKKEEQELAAKPKFLSKAERQALALQRRQEEAAELRTAQDEMRRLQAAQQQDEMRRAEAMRREAERNRHRDEREKEKELELIRKQYLGDDKFKKKKVVKASEKFRFNFDWDGKEDTSKDLNPLYNHLHQANLLFGRGMLAGIDRREQKKVAATVEADMLKKLRGAAGIVETSDMRAAAREREARADKYDGFDMTAFADKYDGFDMTTDVHWSEKPLNKMSERDWRIFREDFNISYKGNANTLPLRNWDEAGLPEPIRMAVDFVQYDKPSPIQMASIPLGLKQLDVIGVAETGSGKTAAFVIPMLCYIMRQPVMDESNYADGPYAVVLAPTRELAQQIEEETVKLAKYTDFKVTSVVGGQSIEEQGSKLRRGCEIVIATPGRLLDCIERHYCVLNQCNYVVLDEADRMIDLGFEPQVQAVLDAMPHATLKPEDENTELDQKRTYRTTYMFSATMPPAVERLARKYLRRPIVVNIGRAGMAGENVTQRVIMIKENEKAHRLSSELDMIHEKKVIVFVNTKRQCDNVYAHLEDAGYHCTVLHGGRTQDQREISIKGFKEDTYNVLIATDVAGRGIDVPDVALVINYDMPNNIEAYTHRIGRTGRAGRKGTAITFLTGGDSEVFYDLKRLLEESKAVVPPELARSEAAKQKPGGVSQKRDSIQYAKK</sequence>
<feature type="compositionally biased region" description="Low complexity" evidence="12">
    <location>
        <begin position="138"/>
        <end position="150"/>
    </location>
</feature>
<protein>
    <recommendedName>
        <fullName evidence="1">RNA helicase</fullName>
        <ecNumber evidence="1">3.6.4.13</ecNumber>
    </recommendedName>
</protein>
<dbReference type="InterPro" id="IPR001650">
    <property type="entry name" value="Helicase_C-like"/>
</dbReference>
<keyword evidence="2" id="KW-0507">mRNA processing</keyword>
<keyword evidence="4" id="KW-0378">Hydrolase</keyword>
<evidence type="ECO:0000256" key="7">
    <source>
        <dbReference type="ARBA" id="ARBA00023187"/>
    </source>
</evidence>
<keyword evidence="17" id="KW-1185">Reference proteome</keyword>
<dbReference type="Gene3D" id="3.40.50.300">
    <property type="entry name" value="P-loop containing nucleotide triphosphate hydrolases"/>
    <property type="match status" value="2"/>
</dbReference>
<dbReference type="Pfam" id="PF25430">
    <property type="entry name" value="DDX23"/>
    <property type="match status" value="1"/>
</dbReference>
<evidence type="ECO:0000256" key="9">
    <source>
        <dbReference type="ARBA" id="ARBA00047984"/>
    </source>
</evidence>
<evidence type="ECO:0000313" key="17">
    <source>
        <dbReference type="Proteomes" id="UP001244341"/>
    </source>
</evidence>
<feature type="compositionally biased region" description="Low complexity" evidence="12">
    <location>
        <begin position="167"/>
        <end position="183"/>
    </location>
</feature>
<feature type="domain" description="DEAD-box RNA helicase Q" evidence="15">
    <location>
        <begin position="432"/>
        <end position="460"/>
    </location>
</feature>
<keyword evidence="6" id="KW-0067">ATP-binding</keyword>
<reference evidence="16 17" key="1">
    <citation type="submission" date="2023-05" db="EMBL/GenBank/DDBJ databases">
        <title>A 100% complete, gapless, phased diploid assembly of the Scenedesmus obliquus UTEX 3031 genome.</title>
        <authorList>
            <person name="Biondi T.C."/>
            <person name="Hanschen E.R."/>
            <person name="Kwon T."/>
            <person name="Eng W."/>
            <person name="Kruse C.P.S."/>
            <person name="Koehler S.I."/>
            <person name="Kunde Y."/>
            <person name="Gleasner C.D."/>
            <person name="You Mak K.T."/>
            <person name="Polle J."/>
            <person name="Hovde B.T."/>
            <person name="Starkenburg S.R."/>
        </authorList>
    </citation>
    <scope>NUCLEOTIDE SEQUENCE [LARGE SCALE GENOMIC DNA]</scope>
    <source>
        <strain evidence="16 17">DOE0152z</strain>
    </source>
</reference>
<accession>A0ABY8UNS1</accession>
<dbReference type="EC" id="3.6.4.13" evidence="1"/>
<dbReference type="InterPro" id="IPR014001">
    <property type="entry name" value="Helicase_ATP-bd"/>
</dbReference>
<dbReference type="Pfam" id="PF00270">
    <property type="entry name" value="DEAD"/>
    <property type="match status" value="1"/>
</dbReference>
<organism evidence="16 17">
    <name type="scientific">Tetradesmus obliquus</name>
    <name type="common">Green alga</name>
    <name type="synonym">Acutodesmus obliquus</name>
    <dbReference type="NCBI Taxonomy" id="3088"/>
    <lineage>
        <taxon>Eukaryota</taxon>
        <taxon>Viridiplantae</taxon>
        <taxon>Chlorophyta</taxon>
        <taxon>core chlorophytes</taxon>
        <taxon>Chlorophyceae</taxon>
        <taxon>CS clade</taxon>
        <taxon>Sphaeropleales</taxon>
        <taxon>Scenedesmaceae</taxon>
        <taxon>Tetradesmus</taxon>
    </lineage>
</organism>
<evidence type="ECO:0000313" key="16">
    <source>
        <dbReference type="EMBL" id="WIA22902.1"/>
    </source>
</evidence>
<feature type="short sequence motif" description="Q motif" evidence="10">
    <location>
        <begin position="432"/>
        <end position="460"/>
    </location>
</feature>
<evidence type="ECO:0000256" key="6">
    <source>
        <dbReference type="ARBA" id="ARBA00022840"/>
    </source>
</evidence>
<dbReference type="PROSITE" id="PS51194">
    <property type="entry name" value="HELICASE_CTER"/>
    <property type="match status" value="1"/>
</dbReference>
<dbReference type="InterPro" id="IPR000629">
    <property type="entry name" value="RNA-helicase_DEAD-box_CS"/>
</dbReference>
<dbReference type="EMBL" id="CP126222">
    <property type="protein sequence ID" value="WIA22902.1"/>
    <property type="molecule type" value="Genomic_DNA"/>
</dbReference>
<feature type="compositionally biased region" description="Basic and acidic residues" evidence="12">
    <location>
        <begin position="13"/>
        <end position="87"/>
    </location>
</feature>
<comment type="catalytic activity">
    <reaction evidence="9">
        <text>ATP + H2O = ADP + phosphate + H(+)</text>
        <dbReference type="Rhea" id="RHEA:13065"/>
        <dbReference type="ChEBI" id="CHEBI:15377"/>
        <dbReference type="ChEBI" id="CHEBI:15378"/>
        <dbReference type="ChEBI" id="CHEBI:30616"/>
        <dbReference type="ChEBI" id="CHEBI:43474"/>
        <dbReference type="ChEBI" id="CHEBI:456216"/>
        <dbReference type="EC" id="3.6.4.13"/>
    </reaction>
</comment>
<evidence type="ECO:0000256" key="3">
    <source>
        <dbReference type="ARBA" id="ARBA00022741"/>
    </source>
</evidence>
<dbReference type="PANTHER" id="PTHR47958">
    <property type="entry name" value="ATP-DEPENDENT RNA HELICASE DBP3"/>
    <property type="match status" value="1"/>
</dbReference>
<dbReference type="Pfam" id="PF00271">
    <property type="entry name" value="Helicase_C"/>
    <property type="match status" value="1"/>
</dbReference>
<keyword evidence="7" id="KW-0508">mRNA splicing</keyword>
<dbReference type="InterPro" id="IPR027417">
    <property type="entry name" value="P-loop_NTPase"/>
</dbReference>
<evidence type="ECO:0000259" key="15">
    <source>
        <dbReference type="PROSITE" id="PS51195"/>
    </source>
</evidence>
<evidence type="ECO:0000256" key="1">
    <source>
        <dbReference type="ARBA" id="ARBA00012552"/>
    </source>
</evidence>
<dbReference type="CDD" id="cd18787">
    <property type="entry name" value="SF2_C_DEAD"/>
    <property type="match status" value="1"/>
</dbReference>
<evidence type="ECO:0000256" key="11">
    <source>
        <dbReference type="SAM" id="Coils"/>
    </source>
</evidence>
<dbReference type="InterPro" id="IPR014014">
    <property type="entry name" value="RNA_helicase_DEAD_Q_motif"/>
</dbReference>
<gene>
    <name evidence="16" type="ORF">OEZ85_001278</name>
</gene>
<dbReference type="InterPro" id="IPR057479">
    <property type="entry name" value="PRP28/DDX23-like_helical"/>
</dbReference>
<proteinExistence type="inferred from homology"/>
<feature type="compositionally biased region" description="Basic and acidic residues" evidence="12">
    <location>
        <begin position="96"/>
        <end position="137"/>
    </location>
</feature>
<keyword evidence="11" id="KW-0175">Coiled coil</keyword>
<evidence type="ECO:0000259" key="13">
    <source>
        <dbReference type="PROSITE" id="PS51192"/>
    </source>
</evidence>
<evidence type="ECO:0000256" key="2">
    <source>
        <dbReference type="ARBA" id="ARBA00022664"/>
    </source>
</evidence>
<dbReference type="SMART" id="SM00490">
    <property type="entry name" value="HELICc"/>
    <property type="match status" value="1"/>
</dbReference>
<feature type="region of interest" description="Disordered" evidence="12">
    <location>
        <begin position="825"/>
        <end position="850"/>
    </location>
</feature>
<evidence type="ECO:0000256" key="4">
    <source>
        <dbReference type="ARBA" id="ARBA00022801"/>
    </source>
</evidence>
<dbReference type="PROSITE" id="PS51192">
    <property type="entry name" value="HELICASE_ATP_BIND_1"/>
    <property type="match status" value="1"/>
</dbReference>
<dbReference type="PROSITE" id="PS00039">
    <property type="entry name" value="DEAD_ATP_HELICASE"/>
    <property type="match status" value="1"/>
</dbReference>